<dbReference type="Proteomes" id="UP000177151">
    <property type="component" value="Unassembled WGS sequence"/>
</dbReference>
<dbReference type="EMBL" id="MFQP01000035">
    <property type="protein sequence ID" value="OGH87253.1"/>
    <property type="molecule type" value="Genomic_DNA"/>
</dbReference>
<evidence type="ECO:0000313" key="2">
    <source>
        <dbReference type="Proteomes" id="UP000177151"/>
    </source>
</evidence>
<protein>
    <submittedName>
        <fullName evidence="1">Uncharacterized protein</fullName>
    </submittedName>
</protein>
<evidence type="ECO:0000313" key="1">
    <source>
        <dbReference type="EMBL" id="OGH87253.1"/>
    </source>
</evidence>
<accession>A0A1F6NU60</accession>
<sequence>MLIYEESISQYSADKNNQKEESVMSSMFNSVEEAKAVVASMVSVDPATFEEVEGLHVVGMEAFLLDDPDTSETVKQNIRDKIKAQKGFKFRAPDDKEIKIVIGPFRDGFDCWVIGDNGYSVRI</sequence>
<reference evidence="1 2" key="1">
    <citation type="journal article" date="2016" name="Nat. Commun.">
        <title>Thousands of microbial genomes shed light on interconnected biogeochemical processes in an aquifer system.</title>
        <authorList>
            <person name="Anantharaman K."/>
            <person name="Brown C.T."/>
            <person name="Hug L.A."/>
            <person name="Sharon I."/>
            <person name="Castelle C.J."/>
            <person name="Probst A.J."/>
            <person name="Thomas B.C."/>
            <person name="Singh A."/>
            <person name="Wilkins M.J."/>
            <person name="Karaoz U."/>
            <person name="Brodie E.L."/>
            <person name="Williams K.H."/>
            <person name="Hubbard S.S."/>
            <person name="Banfield J.F."/>
        </authorList>
    </citation>
    <scope>NUCLEOTIDE SEQUENCE [LARGE SCALE GENOMIC DNA]</scope>
</reference>
<dbReference type="AlphaFoldDB" id="A0A1F6NU60"/>
<proteinExistence type="predicted"/>
<gene>
    <name evidence="1" type="ORF">A2206_02950</name>
</gene>
<organism evidence="1 2">
    <name type="scientific">Candidatus Magasanikbacteria bacterium RIFOXYA1_FULL_40_8</name>
    <dbReference type="NCBI Taxonomy" id="1798694"/>
    <lineage>
        <taxon>Bacteria</taxon>
        <taxon>Candidatus Magasanikiibacteriota</taxon>
    </lineage>
</organism>
<comment type="caution">
    <text evidence="1">The sequence shown here is derived from an EMBL/GenBank/DDBJ whole genome shotgun (WGS) entry which is preliminary data.</text>
</comment>
<name>A0A1F6NU60_9BACT</name>